<dbReference type="AlphaFoldDB" id="A0A1J1J1E2"/>
<name>A0A1J1J1E2_9DIPT</name>
<proteinExistence type="predicted"/>
<accession>A0A1J1J1E2</accession>
<keyword evidence="2" id="KW-1185">Reference proteome</keyword>
<organism evidence="1 2">
    <name type="scientific">Clunio marinus</name>
    <dbReference type="NCBI Taxonomy" id="568069"/>
    <lineage>
        <taxon>Eukaryota</taxon>
        <taxon>Metazoa</taxon>
        <taxon>Ecdysozoa</taxon>
        <taxon>Arthropoda</taxon>
        <taxon>Hexapoda</taxon>
        <taxon>Insecta</taxon>
        <taxon>Pterygota</taxon>
        <taxon>Neoptera</taxon>
        <taxon>Endopterygota</taxon>
        <taxon>Diptera</taxon>
        <taxon>Nematocera</taxon>
        <taxon>Chironomoidea</taxon>
        <taxon>Chironomidae</taxon>
        <taxon>Clunio</taxon>
    </lineage>
</organism>
<reference evidence="1 2" key="1">
    <citation type="submission" date="2015-04" db="EMBL/GenBank/DDBJ databases">
        <authorList>
            <person name="Syromyatnikov M.Y."/>
            <person name="Popov V.N."/>
        </authorList>
    </citation>
    <scope>NUCLEOTIDE SEQUENCE [LARGE SCALE GENOMIC DNA]</scope>
</reference>
<evidence type="ECO:0000313" key="2">
    <source>
        <dbReference type="Proteomes" id="UP000183832"/>
    </source>
</evidence>
<protein>
    <submittedName>
        <fullName evidence="1">CLUMA_CG017737, isoform A</fullName>
    </submittedName>
</protein>
<dbReference type="Proteomes" id="UP000183832">
    <property type="component" value="Unassembled WGS sequence"/>
</dbReference>
<gene>
    <name evidence="1" type="ORF">CLUMA_CG017737</name>
</gene>
<dbReference type="EMBL" id="CVRI01000063">
    <property type="protein sequence ID" value="CRL04673.1"/>
    <property type="molecule type" value="Genomic_DNA"/>
</dbReference>
<sequence>MVLADVHCIGVARDVMNKDLLWLLSLTILHLVVDKQLARMHQNASMKKNFFRKMSQNHNSKKMHRKNILEEEKCLKHKIKQNFDKLLCKTSLTRFSFSHFIVDVYTVQSWRYLLRDVHPELFMSNVAGSKFSRKRKHLTINHVTQLPNQLLNASSHHKHLHFLTN</sequence>
<evidence type="ECO:0000313" key="1">
    <source>
        <dbReference type="EMBL" id="CRL04673.1"/>
    </source>
</evidence>